<dbReference type="EMBL" id="JAEMNX010000005">
    <property type="protein sequence ID" value="MBJ7537460.1"/>
    <property type="molecule type" value="Genomic_DNA"/>
</dbReference>
<feature type="domain" description="DUF7709" evidence="1">
    <location>
        <begin position="10"/>
        <end position="103"/>
    </location>
</feature>
<dbReference type="Pfam" id="PF24813">
    <property type="entry name" value="DUF7709"/>
    <property type="match status" value="1"/>
</dbReference>
<accession>A0A934MZE6</accession>
<protein>
    <recommendedName>
        <fullName evidence="1">DUF7709 domain-containing protein</fullName>
    </recommendedName>
</protein>
<dbReference type="Proteomes" id="UP000628710">
    <property type="component" value="Unassembled WGS sequence"/>
</dbReference>
<name>A0A934MZE6_9GAMM</name>
<proteinExistence type="predicted"/>
<organism evidence="2 3">
    <name type="scientific">Marinomonas transparens</name>
    <dbReference type="NCBI Taxonomy" id="2795388"/>
    <lineage>
        <taxon>Bacteria</taxon>
        <taxon>Pseudomonadati</taxon>
        <taxon>Pseudomonadota</taxon>
        <taxon>Gammaproteobacteria</taxon>
        <taxon>Oceanospirillales</taxon>
        <taxon>Oceanospirillaceae</taxon>
        <taxon>Marinomonas</taxon>
    </lineage>
</organism>
<keyword evidence="3" id="KW-1185">Reference proteome</keyword>
<evidence type="ECO:0000313" key="2">
    <source>
        <dbReference type="EMBL" id="MBJ7537460.1"/>
    </source>
</evidence>
<comment type="caution">
    <text evidence="2">The sequence shown here is derived from an EMBL/GenBank/DDBJ whole genome shotgun (WGS) entry which is preliminary data.</text>
</comment>
<evidence type="ECO:0000313" key="3">
    <source>
        <dbReference type="Proteomes" id="UP000628710"/>
    </source>
</evidence>
<dbReference type="RefSeq" id="WP_199467592.1">
    <property type="nucleotide sequence ID" value="NZ_JAEMNX010000005.1"/>
</dbReference>
<gene>
    <name evidence="2" type="ORF">I8J31_07155</name>
</gene>
<sequence length="106" mass="11552">MSEGSPEKTEQLGAINKKILAEGEELPVVTLKDGSKVQTGTVATMLRNIALYNAGERGEVEEQLEAAVPTLIKVGLFELFPIYEWISGQNSGRSFVGLCAKKYLHN</sequence>
<evidence type="ECO:0000259" key="1">
    <source>
        <dbReference type="Pfam" id="PF24813"/>
    </source>
</evidence>
<reference evidence="2" key="1">
    <citation type="submission" date="2020-12" db="EMBL/GenBank/DDBJ databases">
        <title>Marinomonas arctica sp. nov., a psychrotolerant bacterium isolated from the Arctic.</title>
        <authorList>
            <person name="Zhang Y."/>
        </authorList>
    </citation>
    <scope>NUCLEOTIDE SEQUENCE</scope>
    <source>
        <strain evidence="2">C1424</strain>
    </source>
</reference>
<dbReference type="InterPro" id="IPR056126">
    <property type="entry name" value="DUF7709"/>
</dbReference>
<dbReference type="AlphaFoldDB" id="A0A934MZE6"/>